<feature type="region of interest" description="Disordered" evidence="1">
    <location>
        <begin position="1"/>
        <end position="49"/>
    </location>
</feature>
<sequence length="49" mass="5571">MVYPEQRKQPSTTEANRAPVIPGPDITKKQPRSQLDRTKEYSSSSIPQE</sequence>
<protein>
    <submittedName>
        <fullName evidence="2">Uncharacterized protein</fullName>
    </submittedName>
</protein>
<reference evidence="2" key="1">
    <citation type="submission" date="2014-09" db="EMBL/GenBank/DDBJ databases">
        <authorList>
            <person name="Magalhaes I.L.F."/>
            <person name="Oliveira U."/>
            <person name="Santos F.R."/>
            <person name="Vidigal T.H.D.A."/>
            <person name="Brescovit A.D."/>
            <person name="Santos A.J."/>
        </authorList>
    </citation>
    <scope>NUCLEOTIDE SEQUENCE</scope>
    <source>
        <tissue evidence="2">Shoot tissue taken approximately 20 cm above the soil surface</tissue>
    </source>
</reference>
<accession>A0A0A8ZSW9</accession>
<organism evidence="2">
    <name type="scientific">Arundo donax</name>
    <name type="common">Giant reed</name>
    <name type="synonym">Donax arundinaceus</name>
    <dbReference type="NCBI Taxonomy" id="35708"/>
    <lineage>
        <taxon>Eukaryota</taxon>
        <taxon>Viridiplantae</taxon>
        <taxon>Streptophyta</taxon>
        <taxon>Embryophyta</taxon>
        <taxon>Tracheophyta</taxon>
        <taxon>Spermatophyta</taxon>
        <taxon>Magnoliopsida</taxon>
        <taxon>Liliopsida</taxon>
        <taxon>Poales</taxon>
        <taxon>Poaceae</taxon>
        <taxon>PACMAD clade</taxon>
        <taxon>Arundinoideae</taxon>
        <taxon>Arundineae</taxon>
        <taxon>Arundo</taxon>
    </lineage>
</organism>
<name>A0A0A8ZSW9_ARUDO</name>
<reference evidence="2" key="2">
    <citation type="journal article" date="2015" name="Data Brief">
        <title>Shoot transcriptome of the giant reed, Arundo donax.</title>
        <authorList>
            <person name="Barrero R.A."/>
            <person name="Guerrero F.D."/>
            <person name="Moolhuijzen P."/>
            <person name="Goolsby J.A."/>
            <person name="Tidwell J."/>
            <person name="Bellgard S.E."/>
            <person name="Bellgard M.I."/>
        </authorList>
    </citation>
    <scope>NUCLEOTIDE SEQUENCE</scope>
    <source>
        <tissue evidence="2">Shoot tissue taken approximately 20 cm above the soil surface</tissue>
    </source>
</reference>
<evidence type="ECO:0000313" key="2">
    <source>
        <dbReference type="EMBL" id="JAD37922.1"/>
    </source>
</evidence>
<dbReference type="EMBL" id="GBRH01259973">
    <property type="protein sequence ID" value="JAD37922.1"/>
    <property type="molecule type" value="Transcribed_RNA"/>
</dbReference>
<proteinExistence type="predicted"/>
<dbReference type="AlphaFoldDB" id="A0A0A8ZSW9"/>
<evidence type="ECO:0000256" key="1">
    <source>
        <dbReference type="SAM" id="MobiDB-lite"/>
    </source>
</evidence>